<evidence type="ECO:0000313" key="2">
    <source>
        <dbReference type="EMBL" id="PKC07428.1"/>
    </source>
</evidence>
<dbReference type="InterPro" id="IPR008984">
    <property type="entry name" value="SMAD_FHA_dom_sf"/>
</dbReference>
<evidence type="ECO:0000259" key="1">
    <source>
        <dbReference type="PROSITE" id="PS50006"/>
    </source>
</evidence>
<dbReference type="SMART" id="SM00240">
    <property type="entry name" value="FHA"/>
    <property type="match status" value="1"/>
</dbReference>
<dbReference type="VEuPathDB" id="FungiDB:FUN_017577"/>
<feature type="domain" description="FHA" evidence="1">
    <location>
        <begin position="1"/>
        <end position="43"/>
    </location>
</feature>
<dbReference type="PANTHER" id="PTHR15715:SF37">
    <property type="entry name" value="LD47843P"/>
    <property type="match status" value="1"/>
</dbReference>
<dbReference type="GO" id="GO:0005737">
    <property type="term" value="C:cytoplasm"/>
    <property type="evidence" value="ECO:0007669"/>
    <property type="project" value="TreeGrafter"/>
</dbReference>
<reference evidence="2 6" key="2">
    <citation type="submission" date="2017-09" db="EMBL/GenBank/DDBJ databases">
        <title>Extensive intraspecific genome diversity in a model arbuscular mycorrhizal fungus.</title>
        <authorList>
            <person name="Chen E.C."/>
            <person name="Morin E."/>
            <person name="Beaudet D."/>
            <person name="Noel J."/>
            <person name="Ndikumana S."/>
            <person name="Charron P."/>
            <person name="St-Onge C."/>
            <person name="Giorgi J."/>
            <person name="Grigoriev I.V."/>
            <person name="Roux C."/>
            <person name="Martin F.M."/>
            <person name="Corradi N."/>
        </authorList>
    </citation>
    <scope>NUCLEOTIDE SEQUENCE [LARGE SCALE GENOMIC DNA]</scope>
    <source>
        <strain evidence="2 6">A5</strain>
    </source>
</reference>
<feature type="non-terminal residue" evidence="4">
    <location>
        <position position="1"/>
    </location>
</feature>
<dbReference type="Proteomes" id="UP000234323">
    <property type="component" value="Unassembled WGS sequence"/>
</dbReference>
<dbReference type="Pfam" id="PF00498">
    <property type="entry name" value="FHA"/>
    <property type="match status" value="1"/>
</dbReference>
<dbReference type="VEuPathDB" id="FungiDB:RhiirFUN_022898"/>
<dbReference type="InterPro" id="IPR051176">
    <property type="entry name" value="Cent_Immune-Sig_Mod"/>
</dbReference>
<dbReference type="PROSITE" id="PS50006">
    <property type="entry name" value="FHA_DOMAIN"/>
    <property type="match status" value="1"/>
</dbReference>
<dbReference type="InterPro" id="IPR000253">
    <property type="entry name" value="FHA_dom"/>
</dbReference>
<dbReference type="PANTHER" id="PTHR15715">
    <property type="entry name" value="CENTROSOMAL PROTEIN OF 170 KDA"/>
    <property type="match status" value="1"/>
</dbReference>
<name>A0A2I1H5J0_9GLOM</name>
<dbReference type="Proteomes" id="UP000232688">
    <property type="component" value="Unassembled WGS sequence"/>
</dbReference>
<organism evidence="4 7">
    <name type="scientific">Rhizophagus irregularis</name>
    <dbReference type="NCBI Taxonomy" id="588596"/>
    <lineage>
        <taxon>Eukaryota</taxon>
        <taxon>Fungi</taxon>
        <taxon>Fungi incertae sedis</taxon>
        <taxon>Mucoromycota</taxon>
        <taxon>Glomeromycotina</taxon>
        <taxon>Glomeromycetes</taxon>
        <taxon>Glomerales</taxon>
        <taxon>Glomeraceae</taxon>
        <taxon>Rhizophagus</taxon>
    </lineage>
</organism>
<evidence type="ECO:0000313" key="7">
    <source>
        <dbReference type="Proteomes" id="UP000234323"/>
    </source>
</evidence>
<dbReference type="EMBL" id="LLXH01000211">
    <property type="protein sequence ID" value="PKC70602.1"/>
    <property type="molecule type" value="Genomic_DNA"/>
</dbReference>
<dbReference type="Proteomes" id="UP000232722">
    <property type="component" value="Unassembled WGS sequence"/>
</dbReference>
<sequence>ESNGYFDSKVLSRYHAEIIFRNNQVFIKDSKSSNGTFINGKRLSAEGKESSPIELRHGDDLEFGVDIVNEQDKKLMFRKVAAK</sequence>
<dbReference type="VEuPathDB" id="FungiDB:RhiirA1_326412"/>
<dbReference type="EMBL" id="LLXI01001542">
    <property type="protein sequence ID" value="PKY54152.1"/>
    <property type="molecule type" value="Genomic_DNA"/>
</dbReference>
<dbReference type="Gene3D" id="2.60.200.20">
    <property type="match status" value="1"/>
</dbReference>
<dbReference type="EMBL" id="LLXJ01000643">
    <property type="protein sequence ID" value="PKC07428.1"/>
    <property type="molecule type" value="Genomic_DNA"/>
</dbReference>
<comment type="caution">
    <text evidence="4">The sequence shown here is derived from an EMBL/GenBank/DDBJ whole genome shotgun (WGS) entry which is preliminary data.</text>
</comment>
<dbReference type="AlphaFoldDB" id="A0A2I1H5J0"/>
<evidence type="ECO:0000313" key="3">
    <source>
        <dbReference type="EMBL" id="PKC70602.1"/>
    </source>
</evidence>
<feature type="non-terminal residue" evidence="4">
    <location>
        <position position="83"/>
    </location>
</feature>
<reference evidence="3 5" key="3">
    <citation type="submission" date="2017-10" db="EMBL/GenBank/DDBJ databases">
        <title>Extensive intraspecific genome diversity in a model arbuscular mycorrhizal fungus.</title>
        <authorList>
            <person name="Chen E.C.H."/>
            <person name="Morin E."/>
            <person name="Baudet D."/>
            <person name="Noel J."/>
            <person name="Ndikumana S."/>
            <person name="Charron P."/>
            <person name="St-Onge C."/>
            <person name="Giorgi J."/>
            <person name="Grigoriev I.V."/>
            <person name="Roux C."/>
            <person name="Martin F.M."/>
            <person name="Corradi N."/>
        </authorList>
    </citation>
    <scope>NUCLEOTIDE SEQUENCE [LARGE SCALE GENOMIC DNA]</scope>
    <source>
        <strain evidence="3 5">A1</strain>
    </source>
</reference>
<dbReference type="SUPFAM" id="SSF49879">
    <property type="entry name" value="SMAD/FHA domain"/>
    <property type="match status" value="1"/>
</dbReference>
<gene>
    <name evidence="3" type="ORF">RhiirA1_326412</name>
    <name evidence="4" type="ORF">RhiirA4_298290</name>
    <name evidence="2" type="ORF">RhiirA5_249747</name>
</gene>
<evidence type="ECO:0000313" key="5">
    <source>
        <dbReference type="Proteomes" id="UP000232688"/>
    </source>
</evidence>
<keyword evidence="7" id="KW-1185">Reference proteome</keyword>
<accession>A0A2I1H5J0</accession>
<protein>
    <recommendedName>
        <fullName evidence="1">FHA domain-containing protein</fullName>
    </recommendedName>
</protein>
<evidence type="ECO:0000313" key="6">
    <source>
        <dbReference type="Proteomes" id="UP000232722"/>
    </source>
</evidence>
<evidence type="ECO:0000313" key="4">
    <source>
        <dbReference type="EMBL" id="PKY54152.1"/>
    </source>
</evidence>
<proteinExistence type="predicted"/>
<reference evidence="3 5" key="4">
    <citation type="submission" date="2017-10" db="EMBL/GenBank/DDBJ databases">
        <title>Genome analyses suggest a sexual origin of heterokaryosis in a supposedly ancient asexual fungus.</title>
        <authorList>
            <person name="Corradi N."/>
            <person name="Sedzielewska K."/>
            <person name="Noel J."/>
            <person name="Charron P."/>
            <person name="Farinelli L."/>
            <person name="Marton T."/>
            <person name="Kruger M."/>
            <person name="Pelin A."/>
            <person name="Brachmann A."/>
            <person name="Corradi N."/>
        </authorList>
    </citation>
    <scope>NUCLEOTIDE SEQUENCE [LARGE SCALE GENOMIC DNA]</scope>
    <source>
        <strain evidence="3 5">A1</strain>
    </source>
</reference>
<reference evidence="4 7" key="1">
    <citation type="submission" date="2015-10" db="EMBL/GenBank/DDBJ databases">
        <title>Genome analyses suggest a sexual origin of heterokaryosis in a supposedly ancient asexual fungus.</title>
        <authorList>
            <person name="Ropars J."/>
            <person name="Sedzielewska K."/>
            <person name="Noel J."/>
            <person name="Charron P."/>
            <person name="Farinelli L."/>
            <person name="Marton T."/>
            <person name="Kruger M."/>
            <person name="Pelin A."/>
            <person name="Brachmann A."/>
            <person name="Corradi N."/>
        </authorList>
    </citation>
    <scope>NUCLEOTIDE SEQUENCE [LARGE SCALE GENOMIC DNA]</scope>
    <source>
        <strain evidence="4 7">A4</strain>
        <strain evidence="2 6">A5</strain>
    </source>
</reference>